<accession>A0A8W8L7E4</accession>
<dbReference type="AlphaFoldDB" id="A0A8W8L7E4"/>
<reference evidence="1" key="1">
    <citation type="submission" date="2022-08" db="UniProtKB">
        <authorList>
            <consortium name="EnsemblMetazoa"/>
        </authorList>
    </citation>
    <scope>IDENTIFICATION</scope>
    <source>
        <strain evidence="1">05x7-T-G4-1.051#20</strain>
    </source>
</reference>
<protein>
    <submittedName>
        <fullName evidence="1">Uncharacterized protein</fullName>
    </submittedName>
</protein>
<proteinExistence type="predicted"/>
<sequence length="129" mass="14133">MCKDITGSLLKAELVIQHCIVCLKKSLVQKLEGMFKGGINGGDIEYVLTVPAIWKDNAILFMRSTAVNAGIPNKYLTIALESEAASTYCQYLKFAKGDTSSPTLDVLKSGTKYMLVDLGGKLYSCQEHY</sequence>
<evidence type="ECO:0000313" key="2">
    <source>
        <dbReference type="Proteomes" id="UP000005408"/>
    </source>
</evidence>
<dbReference type="PANTHER" id="PTHR14187">
    <property type="entry name" value="ALPHA KINASE/ELONGATION FACTOR 2 KINASE"/>
    <property type="match status" value="1"/>
</dbReference>
<name>A0A8W8L7E4_MAGGI</name>
<organism evidence="1 2">
    <name type="scientific">Magallana gigas</name>
    <name type="common">Pacific oyster</name>
    <name type="synonym">Crassostrea gigas</name>
    <dbReference type="NCBI Taxonomy" id="29159"/>
    <lineage>
        <taxon>Eukaryota</taxon>
        <taxon>Metazoa</taxon>
        <taxon>Spiralia</taxon>
        <taxon>Lophotrochozoa</taxon>
        <taxon>Mollusca</taxon>
        <taxon>Bivalvia</taxon>
        <taxon>Autobranchia</taxon>
        <taxon>Pteriomorphia</taxon>
        <taxon>Ostreida</taxon>
        <taxon>Ostreoidea</taxon>
        <taxon>Ostreidae</taxon>
        <taxon>Magallana</taxon>
    </lineage>
</organism>
<dbReference type="PANTHER" id="PTHR14187:SF5">
    <property type="entry name" value="HEAT SHOCK 70 KDA PROTEIN 12A"/>
    <property type="match status" value="1"/>
</dbReference>
<dbReference type="Gene3D" id="3.30.420.40">
    <property type="match status" value="1"/>
</dbReference>
<keyword evidence="2" id="KW-1185">Reference proteome</keyword>
<evidence type="ECO:0000313" key="1">
    <source>
        <dbReference type="EnsemblMetazoa" id="G26737.1:cds"/>
    </source>
</evidence>
<dbReference type="Proteomes" id="UP000005408">
    <property type="component" value="Unassembled WGS sequence"/>
</dbReference>
<dbReference type="EnsemblMetazoa" id="G26737.1">
    <property type="protein sequence ID" value="G26737.1:cds"/>
    <property type="gene ID" value="G26737"/>
</dbReference>